<proteinExistence type="predicted"/>
<reference evidence="3" key="1">
    <citation type="journal article" date="2019" name="Int. J. Syst. Evol. Microbiol.">
        <title>The Global Catalogue of Microorganisms (GCM) 10K type strain sequencing project: providing services to taxonomists for standard genome sequencing and annotation.</title>
        <authorList>
            <consortium name="The Broad Institute Genomics Platform"/>
            <consortium name="The Broad Institute Genome Sequencing Center for Infectious Disease"/>
            <person name="Wu L."/>
            <person name="Ma J."/>
        </authorList>
    </citation>
    <scope>NUCLEOTIDE SEQUENCE [LARGE SCALE GENOMIC DNA]</scope>
    <source>
        <strain evidence="3">CGMCC 1.15480</strain>
    </source>
</reference>
<comment type="caution">
    <text evidence="2">The sequence shown here is derived from an EMBL/GenBank/DDBJ whole genome shotgun (WGS) entry which is preliminary data.</text>
</comment>
<feature type="domain" description="Flavodoxin" evidence="1">
    <location>
        <begin position="4"/>
        <end position="143"/>
    </location>
</feature>
<dbReference type="Pfam" id="PF12724">
    <property type="entry name" value="Flavodoxin_5"/>
    <property type="match status" value="1"/>
</dbReference>
<sequence length="177" mass="19203">MTTLIAYASANGSTAQIARRIATVLEGDGVPTTIGPVEEAGYPREYDAVVLGSAVHHRLWLPAATAYVALHAEELVDRPLWLFSVGMIDALPPWVRGAALAGERRVLNADLRLGVSPRDHHVFSGMCTPNQWDTWGRLLFQAVGGHFGDYRNWAEVDDWAHSIGRALATKGMSSTGL</sequence>
<evidence type="ECO:0000313" key="3">
    <source>
        <dbReference type="Proteomes" id="UP000597761"/>
    </source>
</evidence>
<dbReference type="InterPro" id="IPR026816">
    <property type="entry name" value="Flavodoxin_dom"/>
</dbReference>
<gene>
    <name evidence="2" type="primary">hemG</name>
    <name evidence="2" type="ORF">GCM10011512_15080</name>
</gene>
<organism evidence="2 3">
    <name type="scientific">Tersicoccus solisilvae</name>
    <dbReference type="NCBI Taxonomy" id="1882339"/>
    <lineage>
        <taxon>Bacteria</taxon>
        <taxon>Bacillati</taxon>
        <taxon>Actinomycetota</taxon>
        <taxon>Actinomycetes</taxon>
        <taxon>Micrococcales</taxon>
        <taxon>Micrococcaceae</taxon>
        <taxon>Tersicoccus</taxon>
    </lineage>
</organism>
<evidence type="ECO:0000259" key="1">
    <source>
        <dbReference type="Pfam" id="PF12724"/>
    </source>
</evidence>
<dbReference type="RefSeq" id="WP_188667716.1">
    <property type="nucleotide sequence ID" value="NZ_BMJI01000006.1"/>
</dbReference>
<dbReference type="InterPro" id="IPR029039">
    <property type="entry name" value="Flavoprotein-like_sf"/>
</dbReference>
<dbReference type="Gene3D" id="3.40.50.360">
    <property type="match status" value="1"/>
</dbReference>
<protein>
    <submittedName>
        <fullName evidence="2">Flavodoxin</fullName>
    </submittedName>
</protein>
<dbReference type="Proteomes" id="UP000597761">
    <property type="component" value="Unassembled WGS sequence"/>
</dbReference>
<evidence type="ECO:0000313" key="2">
    <source>
        <dbReference type="EMBL" id="GGC89136.1"/>
    </source>
</evidence>
<dbReference type="EMBL" id="BMJI01000006">
    <property type="protein sequence ID" value="GGC89136.1"/>
    <property type="molecule type" value="Genomic_DNA"/>
</dbReference>
<accession>A0ABQ1P2M2</accession>
<dbReference type="SUPFAM" id="SSF52218">
    <property type="entry name" value="Flavoproteins"/>
    <property type="match status" value="1"/>
</dbReference>
<keyword evidence="3" id="KW-1185">Reference proteome</keyword>
<name>A0ABQ1P2M2_9MICC</name>